<dbReference type="InterPro" id="IPR003661">
    <property type="entry name" value="HisK_dim/P_dom"/>
</dbReference>
<dbReference type="SMART" id="SM00387">
    <property type="entry name" value="HATPase_c"/>
    <property type="match status" value="1"/>
</dbReference>
<reference evidence="8 9" key="1">
    <citation type="journal article" date="2019" name="Nat. Microbiol.">
        <title>Mediterranean grassland soil C-N compound turnover is dependent on rainfall and depth, and is mediated by genomically divergent microorganisms.</title>
        <authorList>
            <person name="Diamond S."/>
            <person name="Andeer P.F."/>
            <person name="Li Z."/>
            <person name="Crits-Christoph A."/>
            <person name="Burstein D."/>
            <person name="Anantharaman K."/>
            <person name="Lane K.R."/>
            <person name="Thomas B.C."/>
            <person name="Pan C."/>
            <person name="Northen T.R."/>
            <person name="Banfield J.F."/>
        </authorList>
    </citation>
    <scope>NUCLEOTIDE SEQUENCE [LARGE SCALE GENOMIC DNA]</scope>
    <source>
        <strain evidence="8">WS_10</strain>
    </source>
</reference>
<dbReference type="PRINTS" id="PR00344">
    <property type="entry name" value="BCTRLSENSOR"/>
</dbReference>
<dbReference type="PANTHER" id="PTHR43711">
    <property type="entry name" value="TWO-COMPONENT HISTIDINE KINASE"/>
    <property type="match status" value="1"/>
</dbReference>
<dbReference type="Proteomes" id="UP000319836">
    <property type="component" value="Unassembled WGS sequence"/>
</dbReference>
<gene>
    <name evidence="8" type="ORF">E6K80_05005</name>
</gene>
<evidence type="ECO:0000313" key="8">
    <source>
        <dbReference type="EMBL" id="TMQ71659.1"/>
    </source>
</evidence>
<keyword evidence="5 8" id="KW-0418">Kinase</keyword>
<evidence type="ECO:0000256" key="2">
    <source>
        <dbReference type="ARBA" id="ARBA00012438"/>
    </source>
</evidence>
<feature type="domain" description="Histidine kinase" evidence="7">
    <location>
        <begin position="10"/>
        <end position="220"/>
    </location>
</feature>
<accession>A0A538U7J0</accession>
<dbReference type="Gene3D" id="1.10.287.130">
    <property type="match status" value="1"/>
</dbReference>
<evidence type="ECO:0000256" key="3">
    <source>
        <dbReference type="ARBA" id="ARBA00022553"/>
    </source>
</evidence>
<dbReference type="SUPFAM" id="SSF55874">
    <property type="entry name" value="ATPase domain of HSP90 chaperone/DNA topoisomerase II/histidine kinase"/>
    <property type="match status" value="1"/>
</dbReference>
<dbReference type="InterPro" id="IPR036097">
    <property type="entry name" value="HisK_dim/P_sf"/>
</dbReference>
<dbReference type="Pfam" id="PF02518">
    <property type="entry name" value="HATPase_c"/>
    <property type="match status" value="1"/>
</dbReference>
<dbReference type="SMART" id="SM00388">
    <property type="entry name" value="HisKA"/>
    <property type="match status" value="1"/>
</dbReference>
<evidence type="ECO:0000313" key="9">
    <source>
        <dbReference type="Proteomes" id="UP000319836"/>
    </source>
</evidence>
<evidence type="ECO:0000256" key="1">
    <source>
        <dbReference type="ARBA" id="ARBA00000085"/>
    </source>
</evidence>
<dbReference type="Gene3D" id="3.30.565.10">
    <property type="entry name" value="Histidine kinase-like ATPase, C-terminal domain"/>
    <property type="match status" value="1"/>
</dbReference>
<sequence>MSAMGALVAGVAHEVRNPLFAITATVDALEARAGLEGPYAPYLTILREQAGRLAGLMFDLLDYGRPHELRIGPVPPRQPMDDAIEQCSAMARERGVGIVSRPNAQLPVAIDLDRVARALRNLIENAVQFSPAEGSVAVESREERGPRGEWLIYEVCDCGPGFREEDLAQVLEPFFSRRRGGTGLGLAIARQIAEEHGGCVRVSNRPDGGGRVRLEIPSSLSAQIVA</sequence>
<dbReference type="Pfam" id="PF00512">
    <property type="entry name" value="HisKA"/>
    <property type="match status" value="1"/>
</dbReference>
<keyword evidence="4" id="KW-0808">Transferase</keyword>
<dbReference type="GO" id="GO:0000155">
    <property type="term" value="F:phosphorelay sensor kinase activity"/>
    <property type="evidence" value="ECO:0007669"/>
    <property type="project" value="InterPro"/>
</dbReference>
<evidence type="ECO:0000256" key="6">
    <source>
        <dbReference type="ARBA" id="ARBA00023012"/>
    </source>
</evidence>
<evidence type="ECO:0000259" key="7">
    <source>
        <dbReference type="PROSITE" id="PS50109"/>
    </source>
</evidence>
<protein>
    <recommendedName>
        <fullName evidence="2">histidine kinase</fullName>
        <ecNumber evidence="2">2.7.13.3</ecNumber>
    </recommendedName>
</protein>
<dbReference type="EC" id="2.7.13.3" evidence="2"/>
<dbReference type="CDD" id="cd00075">
    <property type="entry name" value="HATPase"/>
    <property type="match status" value="1"/>
</dbReference>
<dbReference type="InterPro" id="IPR050736">
    <property type="entry name" value="Sensor_HK_Regulatory"/>
</dbReference>
<dbReference type="InterPro" id="IPR004358">
    <property type="entry name" value="Sig_transdc_His_kin-like_C"/>
</dbReference>
<dbReference type="CDD" id="cd00082">
    <property type="entry name" value="HisKA"/>
    <property type="match status" value="1"/>
</dbReference>
<dbReference type="SUPFAM" id="SSF47384">
    <property type="entry name" value="Homodimeric domain of signal transducing histidine kinase"/>
    <property type="match status" value="1"/>
</dbReference>
<comment type="caution">
    <text evidence="8">The sequence shown here is derived from an EMBL/GenBank/DDBJ whole genome shotgun (WGS) entry which is preliminary data.</text>
</comment>
<dbReference type="PANTHER" id="PTHR43711:SF1">
    <property type="entry name" value="HISTIDINE KINASE 1"/>
    <property type="match status" value="1"/>
</dbReference>
<dbReference type="PROSITE" id="PS50109">
    <property type="entry name" value="HIS_KIN"/>
    <property type="match status" value="1"/>
</dbReference>
<dbReference type="InterPro" id="IPR036890">
    <property type="entry name" value="HATPase_C_sf"/>
</dbReference>
<evidence type="ECO:0000256" key="5">
    <source>
        <dbReference type="ARBA" id="ARBA00022777"/>
    </source>
</evidence>
<keyword evidence="6" id="KW-0902">Two-component regulatory system</keyword>
<comment type="catalytic activity">
    <reaction evidence="1">
        <text>ATP + protein L-histidine = ADP + protein N-phospho-L-histidine.</text>
        <dbReference type="EC" id="2.7.13.3"/>
    </reaction>
</comment>
<organism evidence="8 9">
    <name type="scientific">Eiseniibacteriota bacterium</name>
    <dbReference type="NCBI Taxonomy" id="2212470"/>
    <lineage>
        <taxon>Bacteria</taxon>
        <taxon>Candidatus Eiseniibacteriota</taxon>
    </lineage>
</organism>
<dbReference type="InterPro" id="IPR003594">
    <property type="entry name" value="HATPase_dom"/>
</dbReference>
<keyword evidence="3" id="KW-0597">Phosphoprotein</keyword>
<dbReference type="EMBL" id="VBPA01000110">
    <property type="protein sequence ID" value="TMQ71659.1"/>
    <property type="molecule type" value="Genomic_DNA"/>
</dbReference>
<proteinExistence type="predicted"/>
<dbReference type="AlphaFoldDB" id="A0A538U7J0"/>
<name>A0A538U7J0_UNCEI</name>
<evidence type="ECO:0000256" key="4">
    <source>
        <dbReference type="ARBA" id="ARBA00022679"/>
    </source>
</evidence>
<dbReference type="InterPro" id="IPR005467">
    <property type="entry name" value="His_kinase_dom"/>
</dbReference>